<name>A0ACD0NY85_9BASI</name>
<evidence type="ECO:0000313" key="2">
    <source>
        <dbReference type="Proteomes" id="UP000245626"/>
    </source>
</evidence>
<gene>
    <name evidence="1" type="ORF">IE53DRAFT_387005</name>
</gene>
<dbReference type="EMBL" id="KZ819908">
    <property type="protein sequence ID" value="PWN50679.1"/>
    <property type="molecule type" value="Genomic_DNA"/>
</dbReference>
<organism evidence="1 2">
    <name type="scientific">Violaceomyces palustris</name>
    <dbReference type="NCBI Taxonomy" id="1673888"/>
    <lineage>
        <taxon>Eukaryota</taxon>
        <taxon>Fungi</taxon>
        <taxon>Dikarya</taxon>
        <taxon>Basidiomycota</taxon>
        <taxon>Ustilaginomycotina</taxon>
        <taxon>Ustilaginomycetes</taxon>
        <taxon>Violaceomycetales</taxon>
        <taxon>Violaceomycetaceae</taxon>
        <taxon>Violaceomyces</taxon>
    </lineage>
</organism>
<keyword evidence="2" id="KW-1185">Reference proteome</keyword>
<proteinExistence type="predicted"/>
<sequence>MSLKRKSRTSFPEQAEGVSQVGPIQGTEDHDPSLPPNKRKTTLQTSRSGREETDLNLREKVLSEQVTRRKRQCLEILSGQLPPNVRDRGAECLGLEEEWKTLRNMLEATVKSKEGNSCLLVGARGCGKSLLVGSVLRSISESMTKDGDQGRSGTSSSSHSSPAFYHVSISGSVQTTDRLAMREMARQLIAQGAFREEDVNADLEDEEQGEEEEDDSIEDLATEGNENGAEGFDEEQEAMAGAILSSLSNTIANIISLLSTTPSSSDSSKKPLIITLDAFDLFTSRPRQALLYCLLDAVQAGSYGAGLAIVGMTSRVDTTDLLEKRVKSRFSHRILHIKPPPSLEVFKSIAKAALLGGQTAVDTSSKDEEEFEEAWRSEVENLMEHEALEETLRDLYELSNDVRMLYRILIGPISSVTTKKRPWLDPIDFVGSAWEQRGDSTNQVLRDLTEPEMALLIATKHLQTRDRQTFNFEMCYDELIRFARAEARQRQAAGTGGIGGGEGWTTPTSVGQTPNHLASKRGSETGSRAEKSQEGGLASFADRRVALMSFNTLLSLEILLPETFVSSLSLPASNAALGGGGGGGGTGGGLSNSRSTVGSVKNEFLRVRCSLDPMTILNATKDRNRVEPISSALVKWANAHG</sequence>
<evidence type="ECO:0000313" key="1">
    <source>
        <dbReference type="EMBL" id="PWN50679.1"/>
    </source>
</evidence>
<reference evidence="1 2" key="1">
    <citation type="journal article" date="2018" name="Mol. Biol. Evol.">
        <title>Broad Genomic Sampling Reveals a Smut Pathogenic Ancestry of the Fungal Clade Ustilaginomycotina.</title>
        <authorList>
            <person name="Kijpornyongpan T."/>
            <person name="Mondo S.J."/>
            <person name="Barry K."/>
            <person name="Sandor L."/>
            <person name="Lee J."/>
            <person name="Lipzen A."/>
            <person name="Pangilinan J."/>
            <person name="LaButti K."/>
            <person name="Hainaut M."/>
            <person name="Henrissat B."/>
            <person name="Grigoriev I.V."/>
            <person name="Spatafora J.W."/>
            <person name="Aime M.C."/>
        </authorList>
    </citation>
    <scope>NUCLEOTIDE SEQUENCE [LARGE SCALE GENOMIC DNA]</scope>
    <source>
        <strain evidence="1 2">SA 807</strain>
    </source>
</reference>
<accession>A0ACD0NY85</accession>
<dbReference type="Proteomes" id="UP000245626">
    <property type="component" value="Unassembled WGS sequence"/>
</dbReference>
<protein>
    <submittedName>
        <fullName evidence="1">Uncharacterized protein</fullName>
    </submittedName>
</protein>